<organism evidence="2 3">
    <name type="scientific">Legionella erythra</name>
    <dbReference type="NCBI Taxonomy" id="448"/>
    <lineage>
        <taxon>Bacteria</taxon>
        <taxon>Pseudomonadati</taxon>
        <taxon>Pseudomonadota</taxon>
        <taxon>Gammaproteobacteria</taxon>
        <taxon>Legionellales</taxon>
        <taxon>Legionellaceae</taxon>
        <taxon>Legionella</taxon>
    </lineage>
</organism>
<dbReference type="InterPro" id="IPR036515">
    <property type="entry name" value="Transposase_17_sf"/>
</dbReference>
<accession>A0A0W0THJ9</accession>
<dbReference type="Pfam" id="PF01797">
    <property type="entry name" value="Y1_Tnp"/>
    <property type="match status" value="1"/>
</dbReference>
<dbReference type="PATRIC" id="fig|448.7.peg.3003"/>
<dbReference type="InterPro" id="IPR002686">
    <property type="entry name" value="Transposase_17"/>
</dbReference>
<evidence type="ECO:0000259" key="1">
    <source>
        <dbReference type="SMART" id="SM01321"/>
    </source>
</evidence>
<dbReference type="Proteomes" id="UP000054773">
    <property type="component" value="Unassembled WGS sequence"/>
</dbReference>
<dbReference type="RefSeq" id="WP_242604109.1">
    <property type="nucleotide sequence ID" value="NZ_LNYA01000034.1"/>
</dbReference>
<reference evidence="2 3" key="1">
    <citation type="submission" date="2015-11" db="EMBL/GenBank/DDBJ databases">
        <title>Genomic analysis of 38 Legionella species identifies large and diverse effector repertoires.</title>
        <authorList>
            <person name="Burstein D."/>
            <person name="Amaro F."/>
            <person name="Zusman T."/>
            <person name="Lifshitz Z."/>
            <person name="Cohen O."/>
            <person name="Gilbert J.A."/>
            <person name="Pupko T."/>
            <person name="Shuman H.A."/>
            <person name="Segal G."/>
        </authorList>
    </citation>
    <scope>NUCLEOTIDE SEQUENCE [LARGE SCALE GENOMIC DNA]</scope>
    <source>
        <strain evidence="2 3">SE-32A-C8</strain>
    </source>
</reference>
<dbReference type="PANTHER" id="PTHR36966">
    <property type="entry name" value="REP-ASSOCIATED TYROSINE TRANSPOSASE"/>
    <property type="match status" value="1"/>
</dbReference>
<dbReference type="AlphaFoldDB" id="A0A0W0THJ9"/>
<protein>
    <submittedName>
        <fullName evidence="2">Transposase IS200 like protein</fullName>
    </submittedName>
</protein>
<dbReference type="GO" id="GO:0006313">
    <property type="term" value="P:DNA transposition"/>
    <property type="evidence" value="ECO:0007669"/>
    <property type="project" value="InterPro"/>
</dbReference>
<evidence type="ECO:0000313" key="2">
    <source>
        <dbReference type="EMBL" id="KTC94693.1"/>
    </source>
</evidence>
<gene>
    <name evidence="2" type="ORF">Lery_2860</name>
</gene>
<dbReference type="STRING" id="448.Lery_2860"/>
<dbReference type="SMART" id="SM01321">
    <property type="entry name" value="Y1_Tnp"/>
    <property type="match status" value="1"/>
</dbReference>
<sequence>MMVYFRRDFTPGGTYFFTLALRNRKSQLLTSHIDLLGEAFRKMKQKYPFSTEAIVVLPDHLHALWKLPVDDFNYSLRWHQIKSYFTKSLIKEGVKITKDQRGEYHLWQRRFWEHRIRDESDFQAHIDYIHFNPVKHGYVSSAKEWPYSSFYRYVQNEVLHENWGFDGGQGGFGE</sequence>
<dbReference type="NCBIfam" id="NF047646">
    <property type="entry name" value="REP_Tyr_transpos"/>
    <property type="match status" value="1"/>
</dbReference>
<feature type="domain" description="Transposase IS200-like" evidence="1">
    <location>
        <begin position="10"/>
        <end position="132"/>
    </location>
</feature>
<dbReference type="GO" id="GO:0043565">
    <property type="term" value="F:sequence-specific DNA binding"/>
    <property type="evidence" value="ECO:0007669"/>
    <property type="project" value="TreeGrafter"/>
</dbReference>
<keyword evidence="3" id="KW-1185">Reference proteome</keyword>
<evidence type="ECO:0000313" key="3">
    <source>
        <dbReference type="Proteomes" id="UP000054773"/>
    </source>
</evidence>
<comment type="caution">
    <text evidence="2">The sequence shown here is derived from an EMBL/GenBank/DDBJ whole genome shotgun (WGS) entry which is preliminary data.</text>
</comment>
<dbReference type="SUPFAM" id="SSF143422">
    <property type="entry name" value="Transposase IS200-like"/>
    <property type="match status" value="1"/>
</dbReference>
<dbReference type="EMBL" id="LNYA01000034">
    <property type="protein sequence ID" value="KTC94693.1"/>
    <property type="molecule type" value="Genomic_DNA"/>
</dbReference>
<dbReference type="PANTHER" id="PTHR36966:SF1">
    <property type="entry name" value="REP-ASSOCIATED TYROSINE TRANSPOSASE"/>
    <property type="match status" value="1"/>
</dbReference>
<name>A0A0W0THJ9_LEGER</name>
<dbReference type="Gene3D" id="3.30.70.1290">
    <property type="entry name" value="Transposase IS200-like"/>
    <property type="match status" value="1"/>
</dbReference>
<dbReference type="InterPro" id="IPR052715">
    <property type="entry name" value="RAYT_transposase"/>
</dbReference>
<proteinExistence type="predicted"/>
<dbReference type="GO" id="GO:0004803">
    <property type="term" value="F:transposase activity"/>
    <property type="evidence" value="ECO:0007669"/>
    <property type="project" value="InterPro"/>
</dbReference>